<name>A0A1T4YXQ3_9ACTN</name>
<dbReference type="Proteomes" id="UP000191040">
    <property type="component" value="Chromosome I"/>
</dbReference>
<dbReference type="InterPro" id="IPR059050">
    <property type="entry name" value="Rv3660c_N"/>
</dbReference>
<dbReference type="InterPro" id="IPR027417">
    <property type="entry name" value="P-loop_NTPase"/>
</dbReference>
<dbReference type="RefSeq" id="WP_197684421.1">
    <property type="nucleotide sequence ID" value="NZ_LT796768.1"/>
</dbReference>
<dbReference type="SUPFAM" id="SSF52540">
    <property type="entry name" value="P-loop containing nucleoside triphosphate hydrolases"/>
    <property type="match status" value="1"/>
</dbReference>
<keyword evidence="2" id="KW-0547">Nucleotide-binding</keyword>
<sequence length="345" mass="35458">MDVREPPAAPLVVTHDESFAESARRWCAAAGREPETLAVAQDVRRAWRSASAVLVDARSLDSLLAVDLPRRDEVVVVAGDPREAWRPALDLGARDVLADDEDAAIVGALVRALDGSGEACAIAVVGACGGVGASTLAAAAAGLAVRRDLRPVLVDGDPMGGGLDLVTGAEAVDGSRWNDLDGAVGHVGAAELVENLPVHRGLALVSFGRAGRPVHGSAPVISAAMRGFDVVVADVPRHLDDLGRELVSRSVLTVVVVPRRLRGLVAARALVDRLASWSGAVAIVTRAAPSGMPAAAVGKELGLPVLADLGTSRRLAADLEHGLGPIHARTVVGAARRVLDTVGLR</sequence>
<feature type="domain" description="Rv3660c-like CheY-like N-terminal" evidence="1">
    <location>
        <begin position="13"/>
        <end position="114"/>
    </location>
</feature>
<keyword evidence="2" id="KW-0347">Helicase</keyword>
<protein>
    <submittedName>
        <fullName evidence="2">Helicase/secretion neighborhood CpaE-like protein</fullName>
    </submittedName>
</protein>
<evidence type="ECO:0000259" key="1">
    <source>
        <dbReference type="Pfam" id="PF26563"/>
    </source>
</evidence>
<dbReference type="InterPro" id="IPR022521">
    <property type="entry name" value="Rv3660c"/>
</dbReference>
<dbReference type="Pfam" id="PF26563">
    <property type="entry name" value="Rv3660c_N"/>
    <property type="match status" value="1"/>
</dbReference>
<dbReference type="NCBIfam" id="TIGR03815">
    <property type="entry name" value="CpaE_hom_Actino"/>
    <property type="match status" value="1"/>
</dbReference>
<proteinExistence type="predicted"/>
<keyword evidence="3" id="KW-1185">Reference proteome</keyword>
<gene>
    <name evidence="2" type="ORF">SAMN06295964_1371</name>
</gene>
<dbReference type="EMBL" id="LT796768">
    <property type="protein sequence ID" value="SKB06572.1"/>
    <property type="molecule type" value="Genomic_DNA"/>
</dbReference>
<organism evidence="2 3">
    <name type="scientific">Aeromicrobium choanae</name>
    <dbReference type="NCBI Taxonomy" id="1736691"/>
    <lineage>
        <taxon>Bacteria</taxon>
        <taxon>Bacillati</taxon>
        <taxon>Actinomycetota</taxon>
        <taxon>Actinomycetes</taxon>
        <taxon>Propionibacteriales</taxon>
        <taxon>Nocardioidaceae</taxon>
        <taxon>Aeromicrobium</taxon>
    </lineage>
</organism>
<evidence type="ECO:0000313" key="2">
    <source>
        <dbReference type="EMBL" id="SKB06572.1"/>
    </source>
</evidence>
<evidence type="ECO:0000313" key="3">
    <source>
        <dbReference type="Proteomes" id="UP000191040"/>
    </source>
</evidence>
<dbReference type="Gene3D" id="3.40.50.300">
    <property type="entry name" value="P-loop containing nucleotide triphosphate hydrolases"/>
    <property type="match status" value="1"/>
</dbReference>
<dbReference type="STRING" id="1736691.SAMN06295964_1371"/>
<reference evidence="3" key="1">
    <citation type="submission" date="2017-02" db="EMBL/GenBank/DDBJ databases">
        <authorList>
            <person name="Varghese N."/>
            <person name="Submissions S."/>
        </authorList>
    </citation>
    <scope>NUCLEOTIDE SEQUENCE [LARGE SCALE GENOMIC DNA]</scope>
    <source>
        <strain evidence="3">9H-4</strain>
    </source>
</reference>
<dbReference type="AlphaFoldDB" id="A0A1T4YXQ3"/>
<dbReference type="GO" id="GO:0004386">
    <property type="term" value="F:helicase activity"/>
    <property type="evidence" value="ECO:0007669"/>
    <property type="project" value="UniProtKB-KW"/>
</dbReference>
<keyword evidence="2" id="KW-0378">Hydrolase</keyword>
<accession>A0A1T4YXQ3</accession>
<keyword evidence="2" id="KW-0067">ATP-binding</keyword>